<organism evidence="1 2">
    <name type="scientific">Palleniella muris</name>
    <dbReference type="NCBI Taxonomy" id="3038145"/>
    <lineage>
        <taxon>Bacteria</taxon>
        <taxon>Pseudomonadati</taxon>
        <taxon>Bacteroidota</taxon>
        <taxon>Bacteroidia</taxon>
        <taxon>Bacteroidales</taxon>
        <taxon>Prevotellaceae</taxon>
        <taxon>Palleniella</taxon>
    </lineage>
</organism>
<proteinExistence type="predicted"/>
<gene>
    <name evidence="1" type="ORF">E5358_04085</name>
</gene>
<dbReference type="EMBL" id="SRZC01000005">
    <property type="protein sequence ID" value="TGX83130.1"/>
    <property type="molecule type" value="Genomic_DNA"/>
</dbReference>
<dbReference type="Proteomes" id="UP000308886">
    <property type="component" value="Unassembled WGS sequence"/>
</dbReference>
<sequence>MQKKKTFVNKAMKAMLVAGFAATMSPLSAFAGGSVEAFVQARQNAIKGTVVDEAGEPMIGVTIKVKNSQAAAITDLDGNFSVNASEGATIEVSYVGYTTQTVKAHNGMKVQLVPDSQVMDEVVVIGYGTVKKRDVTGAVASIKKEDIVIAPTSNAMEALQGKVAGMDIVKGSGQIGDEPEILLRGTRSIYGSNEPLFIIDGIQGSYSEVNPSDIETIDILKDASSTAIYGSAGANGVVIITTKRGQAGKVRVNFDAYYGWSGSPNYENSMTGDEWVNYHQEAYKYEHGNYAADMATLFGNQDYLDAYNAGKWIDWVDLVSGNKATTQKYSLSVTGGTDKTKIYASAIYSKDKGLLSNEQRDKYALRLNIDQEINKWAKLGFTSNLTYANHDRGVKNTFTRALTAFPLGDAYDAEGNIVSEYINGQYSPLGDFIPNQYTNETRTTYVNTTGFIELTPFKGMSIRSQISGSMSHARQGLYWGALCNANRPTYAGTPHAEKVFNDSWSYTWENVFAYNTTIAKDHSIGGTFITSWSESQSEPTTAGGSGQTMDSWLFHRLNAATSQYIKSEYTQTQKMSYAVRFNYSYKGRYLFTASNRWDGVSWLSEGNKWESFPAAAVAWRISDEAFMGGMSSWLDNLKVRVGWGITGNSGGIGAYGTQSQPYPYSGSGVTVDGKIVPFYQYTGTYASPDLTWEKSYNWNIGLDFSVLNSRIDGSIEWFSTKTRGLLFARQMPSTTGITGWGSPLKVWQNLAKTSNHGVEFTINSRNIRTKDFSWNTSLTGTWQKEKIEELPDGDLIAENLFVGSPIKSVYGYKYAGIWGTDTDKATLDAYGVEPGFIKVETNEKFDADGVSDNGVHKYGEDDRRILGHRNPNWILGLNNTFAYKNIDLTIYAMGRFGQTIESSMLGYYTADNSLTKNQPSGVDYWTEDNQGAFYPRPGTGGKQSTVYPSLRVVDGSFIKIKNITLGYTLPKSLTRKALIENCRIYFTTYNPFIFSMDSRLNDTDPETGGADSFPTYKQYVIGINLTF</sequence>
<keyword evidence="2" id="KW-1185">Reference proteome</keyword>
<name>A0AC61QS21_9BACT</name>
<comment type="caution">
    <text evidence="1">The sequence shown here is derived from an EMBL/GenBank/DDBJ whole genome shotgun (WGS) entry which is preliminary data.</text>
</comment>
<evidence type="ECO:0000313" key="2">
    <source>
        <dbReference type="Proteomes" id="UP000308886"/>
    </source>
</evidence>
<protein>
    <submittedName>
        <fullName evidence="1">TonB-dependent receptor</fullName>
    </submittedName>
</protein>
<reference evidence="1" key="1">
    <citation type="submission" date="2019-04" db="EMBL/GenBank/DDBJ databases">
        <title>Microbes associate with the intestines of laboratory mice.</title>
        <authorList>
            <person name="Navarre W."/>
            <person name="Wong E."/>
            <person name="Huang K."/>
            <person name="Tropini C."/>
            <person name="Ng K."/>
            <person name="Yu B."/>
        </authorList>
    </citation>
    <scope>NUCLEOTIDE SEQUENCE</scope>
    <source>
        <strain evidence="1">NM73_A23</strain>
    </source>
</reference>
<evidence type="ECO:0000313" key="1">
    <source>
        <dbReference type="EMBL" id="TGX83130.1"/>
    </source>
</evidence>
<accession>A0AC61QS21</accession>
<keyword evidence="1" id="KW-0675">Receptor</keyword>